<dbReference type="SUPFAM" id="SSF161098">
    <property type="entry name" value="MetI-like"/>
    <property type="match status" value="1"/>
</dbReference>
<dbReference type="Gene3D" id="1.10.3720.10">
    <property type="entry name" value="MetI-like"/>
    <property type="match status" value="1"/>
</dbReference>
<dbReference type="Proteomes" id="UP001304650">
    <property type="component" value="Chromosome"/>
</dbReference>
<dbReference type="GO" id="GO:0005886">
    <property type="term" value="C:plasma membrane"/>
    <property type="evidence" value="ECO:0007669"/>
    <property type="project" value="UniProtKB-SubCell"/>
</dbReference>
<dbReference type="CDD" id="cd06261">
    <property type="entry name" value="TM_PBP2"/>
    <property type="match status" value="1"/>
</dbReference>
<dbReference type="RefSeq" id="WP_314801863.1">
    <property type="nucleotide sequence ID" value="NZ_CP130319.1"/>
</dbReference>
<evidence type="ECO:0000256" key="6">
    <source>
        <dbReference type="ARBA" id="ARBA00023136"/>
    </source>
</evidence>
<dbReference type="KEGG" id="proo:MJB10_03765"/>
<evidence type="ECO:0000256" key="1">
    <source>
        <dbReference type="ARBA" id="ARBA00004651"/>
    </source>
</evidence>
<dbReference type="PROSITE" id="PS50928">
    <property type="entry name" value="ABC_TM1"/>
    <property type="match status" value="1"/>
</dbReference>
<sequence>MRTTSMSRKIFLVCNGLLMGAIALIAFMPLLNVFAQSLSSAKAIEGGHVFFWPVQFTMISYDYVIHNHTIWRAFAITIFLAVFGTAFNLLATSSLAYPLSRKEYKGATFILLLVLLTMIFQAPLIPNYLWLKQLGLLNTLWVLVLPGAISAFNFFVTRSFFQQIPPELIDSARIDGCGEQRILWNIVLPLSKPVLATMGLFYAVGHWNSYMAAIFYINNRALYPLQVKVQEIISNANIMTDASLLIDMNNITPDGIKMAVVVVSSLPIIIMYPFLQKYFVKGLMIGSIKS</sequence>
<dbReference type="InterPro" id="IPR035906">
    <property type="entry name" value="MetI-like_sf"/>
</dbReference>
<dbReference type="AlphaFoldDB" id="A0AA96LQ97"/>
<evidence type="ECO:0000256" key="2">
    <source>
        <dbReference type="ARBA" id="ARBA00022448"/>
    </source>
</evidence>
<feature type="transmembrane region" description="Helical" evidence="7">
    <location>
        <begin position="182"/>
        <end position="204"/>
    </location>
</feature>
<comment type="subcellular location">
    <subcellularLocation>
        <location evidence="1 7">Cell membrane</location>
        <topology evidence="1 7">Multi-pass membrane protein</topology>
    </subcellularLocation>
</comment>
<reference evidence="9" key="1">
    <citation type="submission" date="2022-02" db="EMBL/GenBank/DDBJ databases">
        <title>Paenibacillus sp. MBLB1832 Whole Genome Shotgun Sequencing.</title>
        <authorList>
            <person name="Hwang C.Y."/>
            <person name="Cho E.-S."/>
            <person name="Seo M.-J."/>
        </authorList>
    </citation>
    <scope>NUCLEOTIDE SEQUENCE</scope>
    <source>
        <strain evidence="9">MBLB1832</strain>
    </source>
</reference>
<proteinExistence type="inferred from homology"/>
<gene>
    <name evidence="9" type="ORF">MJB10_03765</name>
</gene>
<organism evidence="9 10">
    <name type="scientific">Paenibacillus roseopurpureus</name>
    <dbReference type="NCBI Taxonomy" id="2918901"/>
    <lineage>
        <taxon>Bacteria</taxon>
        <taxon>Bacillati</taxon>
        <taxon>Bacillota</taxon>
        <taxon>Bacilli</taxon>
        <taxon>Bacillales</taxon>
        <taxon>Paenibacillaceae</taxon>
        <taxon>Paenibacillus</taxon>
    </lineage>
</organism>
<dbReference type="EMBL" id="CP130319">
    <property type="protein sequence ID" value="WNR45263.1"/>
    <property type="molecule type" value="Genomic_DNA"/>
</dbReference>
<evidence type="ECO:0000313" key="10">
    <source>
        <dbReference type="Proteomes" id="UP001304650"/>
    </source>
</evidence>
<keyword evidence="5 7" id="KW-1133">Transmembrane helix</keyword>
<feature type="transmembrane region" description="Helical" evidence="7">
    <location>
        <begin position="12"/>
        <end position="31"/>
    </location>
</feature>
<keyword evidence="4 7" id="KW-0812">Transmembrane</keyword>
<feature type="transmembrane region" description="Helical" evidence="7">
    <location>
        <begin position="70"/>
        <end position="97"/>
    </location>
</feature>
<evidence type="ECO:0000256" key="7">
    <source>
        <dbReference type="RuleBase" id="RU363032"/>
    </source>
</evidence>
<comment type="similarity">
    <text evidence="7">Belongs to the binding-protein-dependent transport system permease family.</text>
</comment>
<evidence type="ECO:0000256" key="5">
    <source>
        <dbReference type="ARBA" id="ARBA00022989"/>
    </source>
</evidence>
<evidence type="ECO:0000313" key="9">
    <source>
        <dbReference type="EMBL" id="WNR45263.1"/>
    </source>
</evidence>
<dbReference type="GO" id="GO:0055085">
    <property type="term" value="P:transmembrane transport"/>
    <property type="evidence" value="ECO:0007669"/>
    <property type="project" value="InterPro"/>
</dbReference>
<dbReference type="Pfam" id="PF00528">
    <property type="entry name" value="BPD_transp_1"/>
    <property type="match status" value="1"/>
</dbReference>
<dbReference type="InterPro" id="IPR000515">
    <property type="entry name" value="MetI-like"/>
</dbReference>
<evidence type="ECO:0000256" key="3">
    <source>
        <dbReference type="ARBA" id="ARBA00022475"/>
    </source>
</evidence>
<keyword evidence="6 7" id="KW-0472">Membrane</keyword>
<evidence type="ECO:0000256" key="4">
    <source>
        <dbReference type="ARBA" id="ARBA00022692"/>
    </source>
</evidence>
<evidence type="ECO:0000259" key="8">
    <source>
        <dbReference type="PROSITE" id="PS50928"/>
    </source>
</evidence>
<feature type="transmembrane region" description="Helical" evidence="7">
    <location>
        <begin position="255"/>
        <end position="275"/>
    </location>
</feature>
<keyword evidence="2 7" id="KW-0813">Transport</keyword>
<feature type="transmembrane region" description="Helical" evidence="7">
    <location>
        <begin position="141"/>
        <end position="161"/>
    </location>
</feature>
<feature type="domain" description="ABC transmembrane type-1" evidence="8">
    <location>
        <begin position="74"/>
        <end position="275"/>
    </location>
</feature>
<keyword evidence="3" id="KW-1003">Cell membrane</keyword>
<dbReference type="PANTHER" id="PTHR43744:SF9">
    <property type="entry name" value="POLYGALACTURONAN_RHAMNOGALACTURONAN TRANSPORT SYSTEM PERMEASE PROTEIN YTCP"/>
    <property type="match status" value="1"/>
</dbReference>
<keyword evidence="10" id="KW-1185">Reference proteome</keyword>
<protein>
    <submittedName>
        <fullName evidence="9">Carbohydrate ABC transporter permease</fullName>
    </submittedName>
</protein>
<name>A0AA96LQ97_9BACL</name>
<dbReference type="PANTHER" id="PTHR43744">
    <property type="entry name" value="ABC TRANSPORTER PERMEASE PROTEIN MG189-RELATED-RELATED"/>
    <property type="match status" value="1"/>
</dbReference>
<accession>A0AA96LQ97</accession>
<feature type="transmembrane region" description="Helical" evidence="7">
    <location>
        <begin position="109"/>
        <end position="129"/>
    </location>
</feature>